<evidence type="ECO:0000259" key="9">
    <source>
        <dbReference type="PROSITE" id="PS51755"/>
    </source>
</evidence>
<evidence type="ECO:0000256" key="6">
    <source>
        <dbReference type="PROSITE-ProRule" id="PRU00169"/>
    </source>
</evidence>
<dbReference type="EMBL" id="BDEC01000207">
    <property type="protein sequence ID" value="GBD69413.1"/>
    <property type="molecule type" value="Genomic_DNA"/>
</dbReference>
<dbReference type="GO" id="GO:0032993">
    <property type="term" value="C:protein-DNA complex"/>
    <property type="evidence" value="ECO:0007669"/>
    <property type="project" value="TreeGrafter"/>
</dbReference>
<feature type="DNA-binding region" description="OmpR/PhoB-type" evidence="7">
    <location>
        <begin position="120"/>
        <end position="220"/>
    </location>
</feature>
<dbReference type="GO" id="GO:0000976">
    <property type="term" value="F:transcription cis-regulatory region binding"/>
    <property type="evidence" value="ECO:0007669"/>
    <property type="project" value="TreeGrafter"/>
</dbReference>
<dbReference type="AlphaFoldDB" id="A0A2H6CWQ0"/>
<dbReference type="SMART" id="SM00862">
    <property type="entry name" value="Trans_reg_C"/>
    <property type="match status" value="1"/>
</dbReference>
<dbReference type="GO" id="GO:0006355">
    <property type="term" value="P:regulation of DNA-templated transcription"/>
    <property type="evidence" value="ECO:0007669"/>
    <property type="project" value="InterPro"/>
</dbReference>
<keyword evidence="2" id="KW-0902">Two-component regulatory system</keyword>
<dbReference type="GO" id="GO:0000156">
    <property type="term" value="F:phosphorelay response regulator activity"/>
    <property type="evidence" value="ECO:0007669"/>
    <property type="project" value="TreeGrafter"/>
</dbReference>
<dbReference type="Pfam" id="PF00486">
    <property type="entry name" value="Trans_reg_C"/>
    <property type="match status" value="1"/>
</dbReference>
<dbReference type="InterPro" id="IPR011006">
    <property type="entry name" value="CheY-like_superfamily"/>
</dbReference>
<keyword evidence="3" id="KW-0805">Transcription regulation</keyword>
<evidence type="ECO:0000256" key="3">
    <source>
        <dbReference type="ARBA" id="ARBA00023015"/>
    </source>
</evidence>
<protein>
    <recommendedName>
        <fullName evidence="12">DNA-binding response regulator</fullName>
    </recommendedName>
</protein>
<name>A0A2H6CWQ0_TETHA</name>
<dbReference type="InterPro" id="IPR036388">
    <property type="entry name" value="WH-like_DNA-bd_sf"/>
</dbReference>
<proteinExistence type="predicted"/>
<dbReference type="InterPro" id="IPR001867">
    <property type="entry name" value="OmpR/PhoB-type_DNA-bd"/>
</dbReference>
<keyword evidence="11" id="KW-1185">Reference proteome</keyword>
<accession>A0A2H6CWQ0</accession>
<evidence type="ECO:0000313" key="10">
    <source>
        <dbReference type="EMBL" id="GBD69413.1"/>
    </source>
</evidence>
<organism evidence="10 11">
    <name type="scientific">Tetragenococcus halophilus subsp. halophilus</name>
    <dbReference type="NCBI Taxonomy" id="1513897"/>
    <lineage>
        <taxon>Bacteria</taxon>
        <taxon>Bacillati</taxon>
        <taxon>Bacillota</taxon>
        <taxon>Bacilli</taxon>
        <taxon>Lactobacillales</taxon>
        <taxon>Enterococcaceae</taxon>
        <taxon>Tetragenococcus</taxon>
    </lineage>
</organism>
<evidence type="ECO:0000256" key="2">
    <source>
        <dbReference type="ARBA" id="ARBA00023012"/>
    </source>
</evidence>
<feature type="domain" description="OmpR/PhoB-type" evidence="9">
    <location>
        <begin position="120"/>
        <end position="220"/>
    </location>
</feature>
<feature type="modified residue" description="4-aspartylphosphate" evidence="6">
    <location>
        <position position="50"/>
    </location>
</feature>
<dbReference type="RefSeq" id="WP_103103754.1">
    <property type="nucleotide sequence ID" value="NZ_BDEC01000207.1"/>
</dbReference>
<dbReference type="Gene3D" id="6.10.250.690">
    <property type="match status" value="1"/>
</dbReference>
<dbReference type="PANTHER" id="PTHR48111">
    <property type="entry name" value="REGULATOR OF RPOS"/>
    <property type="match status" value="1"/>
</dbReference>
<sequence>MNTILVIDDDHDLLRLIDQALRSSYQVTLVDNVTQIDPASMAKYDLLILDVMMPEKDGFAFLRENRSVIDAPVLFLTARDFEEDKLEGFASGGDDYITKPFSIKELRARVEAHLRREQREKHLRLVDGNIACDLIQKQFLVNQQAVALTASEYEICLFLLRHKGQVFSKEDIYTAVYGFDAQGDSQTTITERMKQIRHKFEVYKVNPIQTVWGVGYQWQSTQL</sequence>
<evidence type="ECO:0000256" key="7">
    <source>
        <dbReference type="PROSITE-ProRule" id="PRU01091"/>
    </source>
</evidence>
<evidence type="ECO:0000256" key="5">
    <source>
        <dbReference type="ARBA" id="ARBA00023163"/>
    </source>
</evidence>
<dbReference type="Gene3D" id="1.10.10.10">
    <property type="entry name" value="Winged helix-like DNA-binding domain superfamily/Winged helix DNA-binding domain"/>
    <property type="match status" value="1"/>
</dbReference>
<dbReference type="CDD" id="cd00383">
    <property type="entry name" value="trans_reg_C"/>
    <property type="match status" value="1"/>
</dbReference>
<dbReference type="Gene3D" id="3.40.50.2300">
    <property type="match status" value="1"/>
</dbReference>
<dbReference type="PROSITE" id="PS51755">
    <property type="entry name" value="OMPR_PHOB"/>
    <property type="match status" value="1"/>
</dbReference>
<gene>
    <name evidence="10" type="ORF">TEHN7118_2219</name>
</gene>
<dbReference type="SMART" id="SM00448">
    <property type="entry name" value="REC"/>
    <property type="match status" value="1"/>
</dbReference>
<evidence type="ECO:0000259" key="8">
    <source>
        <dbReference type="PROSITE" id="PS50110"/>
    </source>
</evidence>
<dbReference type="Proteomes" id="UP000236214">
    <property type="component" value="Unassembled WGS sequence"/>
</dbReference>
<evidence type="ECO:0008006" key="12">
    <source>
        <dbReference type="Google" id="ProtNLM"/>
    </source>
</evidence>
<feature type="domain" description="Response regulatory" evidence="8">
    <location>
        <begin position="3"/>
        <end position="114"/>
    </location>
</feature>
<dbReference type="Pfam" id="PF00072">
    <property type="entry name" value="Response_reg"/>
    <property type="match status" value="1"/>
</dbReference>
<dbReference type="SUPFAM" id="SSF52172">
    <property type="entry name" value="CheY-like"/>
    <property type="match status" value="1"/>
</dbReference>
<dbReference type="SUPFAM" id="SSF46894">
    <property type="entry name" value="C-terminal effector domain of the bipartite response regulators"/>
    <property type="match status" value="1"/>
</dbReference>
<keyword evidence="1 6" id="KW-0597">Phosphoprotein</keyword>
<reference evidence="10 11" key="1">
    <citation type="submission" date="2016-05" db="EMBL/GenBank/DDBJ databases">
        <title>Whole genome sequencing of Tetragenococcus halophilus subsp. halophilus NISL 7118.</title>
        <authorList>
            <person name="Shiwa Y."/>
            <person name="Nishimura I."/>
            <person name="Yoshikawa H."/>
            <person name="Koyama Y."/>
            <person name="Oguma T."/>
        </authorList>
    </citation>
    <scope>NUCLEOTIDE SEQUENCE [LARGE SCALE GENOMIC DNA]</scope>
    <source>
        <strain evidence="10 11">NISL 7118</strain>
    </source>
</reference>
<dbReference type="PROSITE" id="PS50110">
    <property type="entry name" value="RESPONSE_REGULATORY"/>
    <property type="match status" value="1"/>
</dbReference>
<keyword evidence="4 7" id="KW-0238">DNA-binding</keyword>
<evidence type="ECO:0000313" key="11">
    <source>
        <dbReference type="Proteomes" id="UP000236214"/>
    </source>
</evidence>
<evidence type="ECO:0000256" key="1">
    <source>
        <dbReference type="ARBA" id="ARBA00022553"/>
    </source>
</evidence>
<dbReference type="InterPro" id="IPR016032">
    <property type="entry name" value="Sig_transdc_resp-reg_C-effctor"/>
</dbReference>
<evidence type="ECO:0000256" key="4">
    <source>
        <dbReference type="ARBA" id="ARBA00023125"/>
    </source>
</evidence>
<keyword evidence="5" id="KW-0804">Transcription</keyword>
<dbReference type="PANTHER" id="PTHR48111:SF2">
    <property type="entry name" value="RESPONSE REGULATOR SAER"/>
    <property type="match status" value="1"/>
</dbReference>
<dbReference type="InterPro" id="IPR001789">
    <property type="entry name" value="Sig_transdc_resp-reg_receiver"/>
</dbReference>
<dbReference type="GO" id="GO:0005829">
    <property type="term" value="C:cytosol"/>
    <property type="evidence" value="ECO:0007669"/>
    <property type="project" value="TreeGrafter"/>
</dbReference>
<dbReference type="InterPro" id="IPR039420">
    <property type="entry name" value="WalR-like"/>
</dbReference>
<comment type="caution">
    <text evidence="10">The sequence shown here is derived from an EMBL/GenBank/DDBJ whole genome shotgun (WGS) entry which is preliminary data.</text>
</comment>